<proteinExistence type="predicted"/>
<dbReference type="AlphaFoldDB" id="A0A5M3Y4Z5"/>
<gene>
    <name evidence="1" type="ORF">Aple_090270</name>
</gene>
<evidence type="ECO:0000313" key="1">
    <source>
        <dbReference type="EMBL" id="GES26128.1"/>
    </source>
</evidence>
<reference evidence="1 2" key="1">
    <citation type="submission" date="2019-10" db="EMBL/GenBank/DDBJ databases">
        <title>Whole genome shotgun sequence of Acrocarpospora pleiomorpha NBRC 16267.</title>
        <authorList>
            <person name="Ichikawa N."/>
            <person name="Kimura A."/>
            <person name="Kitahashi Y."/>
            <person name="Komaki H."/>
            <person name="Oguchi A."/>
        </authorList>
    </citation>
    <scope>NUCLEOTIDE SEQUENCE [LARGE SCALE GENOMIC DNA]</scope>
    <source>
        <strain evidence="1 2">NBRC 16267</strain>
    </source>
</reference>
<protein>
    <submittedName>
        <fullName evidence="1">Uncharacterized protein</fullName>
    </submittedName>
</protein>
<organism evidence="1 2">
    <name type="scientific">Acrocarpospora pleiomorpha</name>
    <dbReference type="NCBI Taxonomy" id="90975"/>
    <lineage>
        <taxon>Bacteria</taxon>
        <taxon>Bacillati</taxon>
        <taxon>Actinomycetota</taxon>
        <taxon>Actinomycetes</taxon>
        <taxon>Streptosporangiales</taxon>
        <taxon>Streptosporangiaceae</taxon>
        <taxon>Acrocarpospora</taxon>
    </lineage>
</organism>
<dbReference type="RefSeq" id="WP_218038831.1">
    <property type="nucleotide sequence ID" value="NZ_BAAAHM010000056.1"/>
</dbReference>
<dbReference type="EMBL" id="BLAF01000080">
    <property type="protein sequence ID" value="GES26128.1"/>
    <property type="molecule type" value="Genomic_DNA"/>
</dbReference>
<comment type="caution">
    <text evidence="1">The sequence shown here is derived from an EMBL/GenBank/DDBJ whole genome shotgun (WGS) entry which is preliminary data.</text>
</comment>
<dbReference type="Proteomes" id="UP000377595">
    <property type="component" value="Unassembled WGS sequence"/>
</dbReference>
<name>A0A5M3Y4Z5_9ACTN</name>
<evidence type="ECO:0000313" key="2">
    <source>
        <dbReference type="Proteomes" id="UP000377595"/>
    </source>
</evidence>
<sequence>MYIAALRISDDFGLDAVAIQYQQGSKDLSLASDLAEGILNNADRPPVTSRNGVAGAVGRVGPALFRRG</sequence>
<accession>A0A5M3Y4Z5</accession>
<keyword evidence="2" id="KW-1185">Reference proteome</keyword>